<dbReference type="Proteomes" id="UP001597340">
    <property type="component" value="Unassembled WGS sequence"/>
</dbReference>
<keyword evidence="2" id="KW-1185">Reference proteome</keyword>
<protein>
    <submittedName>
        <fullName evidence="1">Uncharacterized protein</fullName>
    </submittedName>
</protein>
<dbReference type="RefSeq" id="WP_229525028.1">
    <property type="nucleotide sequence ID" value="NZ_JAFFQR010000084.1"/>
</dbReference>
<evidence type="ECO:0000313" key="1">
    <source>
        <dbReference type="EMBL" id="MFD1463346.1"/>
    </source>
</evidence>
<reference evidence="2" key="1">
    <citation type="journal article" date="2019" name="Int. J. Syst. Evol. Microbiol.">
        <title>The Global Catalogue of Microorganisms (GCM) 10K type strain sequencing project: providing services to taxonomists for standard genome sequencing and annotation.</title>
        <authorList>
            <consortium name="The Broad Institute Genomics Platform"/>
            <consortium name="The Broad Institute Genome Sequencing Center for Infectious Disease"/>
            <person name="Wu L."/>
            <person name="Ma J."/>
        </authorList>
    </citation>
    <scope>NUCLEOTIDE SEQUENCE [LARGE SCALE GENOMIC DNA]</scope>
    <source>
        <strain evidence="2">CCM 9147</strain>
    </source>
</reference>
<dbReference type="EMBL" id="JBHTNZ010000031">
    <property type="protein sequence ID" value="MFD1463346.1"/>
    <property type="molecule type" value="Genomic_DNA"/>
</dbReference>
<sequence>MARNALSFRFPEEFATMLRTWSFVTEKDQRTILQEAFTEYANNHPDTKEKVLQVIKMLK</sequence>
<comment type="caution">
    <text evidence="1">The sequence shown here is derived from an EMBL/GenBank/DDBJ whole genome shotgun (WGS) entry which is preliminary data.</text>
</comment>
<evidence type="ECO:0000313" key="2">
    <source>
        <dbReference type="Proteomes" id="UP001597340"/>
    </source>
</evidence>
<name>A0ABW4DK37_9BACL</name>
<accession>A0ABW4DK37</accession>
<gene>
    <name evidence="1" type="ORF">ACFQ5D_18560</name>
</gene>
<proteinExistence type="predicted"/>
<organism evidence="1 2">
    <name type="scientific">Paenibacillus farraposensis</name>
    <dbReference type="NCBI Taxonomy" id="2807095"/>
    <lineage>
        <taxon>Bacteria</taxon>
        <taxon>Bacillati</taxon>
        <taxon>Bacillota</taxon>
        <taxon>Bacilli</taxon>
        <taxon>Bacillales</taxon>
        <taxon>Paenibacillaceae</taxon>
        <taxon>Paenibacillus</taxon>
    </lineage>
</organism>